<evidence type="ECO:0000259" key="6">
    <source>
        <dbReference type="Pfam" id="PF02776"/>
    </source>
</evidence>
<evidence type="ECO:0000313" key="7">
    <source>
        <dbReference type="EMBL" id="EME36706.1"/>
    </source>
</evidence>
<dbReference type="Proteomes" id="UP000009877">
    <property type="component" value="Unassembled WGS sequence"/>
</dbReference>
<evidence type="ECO:0000256" key="2">
    <source>
        <dbReference type="ARBA" id="ARBA00023052"/>
    </source>
</evidence>
<dbReference type="GO" id="GO:0050660">
    <property type="term" value="F:flavin adenine dinucleotide binding"/>
    <property type="evidence" value="ECO:0007669"/>
    <property type="project" value="TreeGrafter"/>
</dbReference>
<dbReference type="GO" id="GO:0009099">
    <property type="term" value="P:L-valine biosynthetic process"/>
    <property type="evidence" value="ECO:0007669"/>
    <property type="project" value="TreeGrafter"/>
</dbReference>
<feature type="domain" description="Thiamine pyrophosphate enzyme N-terminal TPP-binding" evidence="6">
    <location>
        <begin position="63"/>
        <end position="147"/>
    </location>
</feature>
<keyword evidence="2 3" id="KW-0786">Thiamine pyrophosphate</keyword>
<dbReference type="InterPro" id="IPR030817">
    <property type="entry name" value="Myo_inos_IolD"/>
</dbReference>
<comment type="caution">
    <text evidence="7">The sequence shown here is derived from an EMBL/GenBank/DDBJ whole genome shotgun (WGS) entry which is preliminary data.</text>
</comment>
<dbReference type="InterPro" id="IPR012001">
    <property type="entry name" value="Thiamin_PyroP_enz_TPP-bd_dom"/>
</dbReference>
<dbReference type="Gene3D" id="3.40.50.970">
    <property type="match status" value="2"/>
</dbReference>
<proteinExistence type="inferred from homology"/>
<dbReference type="PANTHER" id="PTHR18968:SF9">
    <property type="entry name" value="3D-(3,5_4)-TRIHYDROXYCYCLOHEXANE-1,2-DIONE HYDROLASE"/>
    <property type="match status" value="1"/>
</dbReference>
<evidence type="ECO:0000256" key="1">
    <source>
        <dbReference type="ARBA" id="ARBA00007812"/>
    </source>
</evidence>
<reference evidence="7 8" key="1">
    <citation type="journal article" date="2014" name="Genome Announc.">
        <title>Draft Genome Sequence of Kocuria palustris PEL.</title>
        <authorList>
            <person name="Sharma G."/>
            <person name="Khatri I."/>
            <person name="Subramanian S."/>
        </authorList>
    </citation>
    <scope>NUCLEOTIDE SEQUENCE [LARGE SCALE GENOMIC DNA]</scope>
    <source>
        <strain evidence="7 8">PEL</strain>
    </source>
</reference>
<dbReference type="InterPro" id="IPR011766">
    <property type="entry name" value="TPP_enzyme_TPP-bd"/>
</dbReference>
<dbReference type="CDD" id="cd07035">
    <property type="entry name" value="TPP_PYR_POX_like"/>
    <property type="match status" value="1"/>
</dbReference>
<dbReference type="AlphaFoldDB" id="M2XCB2"/>
<dbReference type="Gene3D" id="3.40.50.1220">
    <property type="entry name" value="TPP-binding domain"/>
    <property type="match status" value="1"/>
</dbReference>
<evidence type="ECO:0000313" key="8">
    <source>
        <dbReference type="Proteomes" id="UP000009877"/>
    </source>
</evidence>
<name>M2XCB2_9MICC</name>
<organism evidence="7 8">
    <name type="scientific">Kocuria palustris PEL</name>
    <dbReference type="NCBI Taxonomy" id="1236550"/>
    <lineage>
        <taxon>Bacteria</taxon>
        <taxon>Bacillati</taxon>
        <taxon>Actinomycetota</taxon>
        <taxon>Actinomycetes</taxon>
        <taxon>Micrococcales</taxon>
        <taxon>Micrococcaceae</taxon>
        <taxon>Kocuria</taxon>
    </lineage>
</organism>
<feature type="domain" description="Thiamine pyrophosphate enzyme TPP-binding" evidence="5">
    <location>
        <begin position="432"/>
        <end position="590"/>
    </location>
</feature>
<feature type="domain" description="Thiamine pyrophosphate enzyme central" evidence="4">
    <location>
        <begin position="235"/>
        <end position="369"/>
    </location>
</feature>
<accession>M2XCB2</accession>
<dbReference type="NCBIfam" id="TIGR04377">
    <property type="entry name" value="myo_inos_iolD"/>
    <property type="match status" value="1"/>
</dbReference>
<evidence type="ECO:0000256" key="3">
    <source>
        <dbReference type="RuleBase" id="RU362132"/>
    </source>
</evidence>
<keyword evidence="8" id="KW-1185">Reference proteome</keyword>
<dbReference type="PANTHER" id="PTHR18968">
    <property type="entry name" value="THIAMINE PYROPHOSPHATE ENZYMES"/>
    <property type="match status" value="1"/>
</dbReference>
<comment type="similarity">
    <text evidence="1 3">Belongs to the TPP enzyme family.</text>
</comment>
<dbReference type="InterPro" id="IPR045229">
    <property type="entry name" value="TPP_enz"/>
</dbReference>
<gene>
    <name evidence="7" type="ORF">C884_02516</name>
</gene>
<dbReference type="RefSeq" id="WP_006214576.1">
    <property type="nucleotide sequence ID" value="NZ_ANHZ02000009.1"/>
</dbReference>
<dbReference type="GO" id="GO:0019310">
    <property type="term" value="P:inositol catabolic process"/>
    <property type="evidence" value="ECO:0007669"/>
    <property type="project" value="InterPro"/>
</dbReference>
<dbReference type="Pfam" id="PF02776">
    <property type="entry name" value="TPP_enzyme_N"/>
    <property type="match status" value="1"/>
</dbReference>
<protein>
    <submittedName>
        <fullName evidence="7">Epi-inositol hydrolase</fullName>
    </submittedName>
</protein>
<dbReference type="GO" id="GO:0016823">
    <property type="term" value="F:hydrolase activity, acting on acid carbon-carbon bonds, in ketonic substances"/>
    <property type="evidence" value="ECO:0007669"/>
    <property type="project" value="InterPro"/>
</dbReference>
<sequence length="637" mass="68921">MSKDHPADSPATIRLTVGQALVRFLAAQHTERDGIRQRLIPGAFGIFGHGNVAGVGQALLQNAIDPHEAEAPLAYYQARNEQNMVHAAVAFARTRNRLQTMACTASIGPGSTNMVTGAALATIDRIPVLLLPSDVFASRAVDPVLQQLEDERAMDVTVNDAFRPVSRYFDRIWRPEQLIPSALAAMRVLADPAETGAVTLCLPQDVQAEAHDWPVEFFREHTWHSARPVPEPAALERAVEVIRSAQRPVIVAGGGVIYSEAAEALTALAEATGIPVLDTQAGKGAIHADHPCAIGGVGATGNDAANELAAQADVVIGIGTRYTDFTTASHTAFRDPDVRFVNVNVKAFDAAKHSATMVVADARAGMEALVEKLDGFRAPEEHLRRAQELRAAWDERVAPCFQPHDQELPAQTEIFGALNELMGDTDIVINAAGSMPGDLQALWKARSPQQYHLEYGYSCMGYELPASMGVKMAAPDSQVVAIIGDGTFQMAPQEIATIVAEDLKVILVILQNHGWSSIGALSESHGSQRFGTKYRMRSGETGMLDGGLVPLDIAANIRSYGLEVQEVRTTEDFRQAYRRAEAAPKATAIVVETELLGPNPPGIGWWDVPVSQVSRLESTQRAYQEYESARTPQRHYL</sequence>
<evidence type="ECO:0000259" key="4">
    <source>
        <dbReference type="Pfam" id="PF00205"/>
    </source>
</evidence>
<dbReference type="SUPFAM" id="SSF52518">
    <property type="entry name" value="Thiamin diphosphate-binding fold (THDP-binding)"/>
    <property type="match status" value="2"/>
</dbReference>
<dbReference type="SUPFAM" id="SSF52467">
    <property type="entry name" value="DHS-like NAD/FAD-binding domain"/>
    <property type="match status" value="1"/>
</dbReference>
<dbReference type="InterPro" id="IPR029035">
    <property type="entry name" value="DHS-like_NAD/FAD-binding_dom"/>
</dbReference>
<dbReference type="Pfam" id="PF02775">
    <property type="entry name" value="TPP_enzyme_C"/>
    <property type="match status" value="1"/>
</dbReference>
<keyword evidence="7" id="KW-0378">Hydrolase</keyword>
<dbReference type="EMBL" id="ANHZ02000009">
    <property type="protein sequence ID" value="EME36706.1"/>
    <property type="molecule type" value="Genomic_DNA"/>
</dbReference>
<dbReference type="InterPro" id="IPR012000">
    <property type="entry name" value="Thiamin_PyroP_enz_cen_dom"/>
</dbReference>
<dbReference type="GO" id="GO:0000287">
    <property type="term" value="F:magnesium ion binding"/>
    <property type="evidence" value="ECO:0007669"/>
    <property type="project" value="InterPro"/>
</dbReference>
<dbReference type="Pfam" id="PF00205">
    <property type="entry name" value="TPP_enzyme_M"/>
    <property type="match status" value="1"/>
</dbReference>
<dbReference type="GO" id="GO:0009097">
    <property type="term" value="P:isoleucine biosynthetic process"/>
    <property type="evidence" value="ECO:0007669"/>
    <property type="project" value="TreeGrafter"/>
</dbReference>
<dbReference type="GO" id="GO:0030976">
    <property type="term" value="F:thiamine pyrophosphate binding"/>
    <property type="evidence" value="ECO:0007669"/>
    <property type="project" value="InterPro"/>
</dbReference>
<dbReference type="GO" id="GO:0003984">
    <property type="term" value="F:acetolactate synthase activity"/>
    <property type="evidence" value="ECO:0007669"/>
    <property type="project" value="TreeGrafter"/>
</dbReference>
<evidence type="ECO:0000259" key="5">
    <source>
        <dbReference type="Pfam" id="PF02775"/>
    </source>
</evidence>
<dbReference type="InterPro" id="IPR029061">
    <property type="entry name" value="THDP-binding"/>
</dbReference>
<dbReference type="GO" id="GO:0005948">
    <property type="term" value="C:acetolactate synthase complex"/>
    <property type="evidence" value="ECO:0007669"/>
    <property type="project" value="TreeGrafter"/>
</dbReference>